<feature type="transmembrane region" description="Helical" evidence="1">
    <location>
        <begin position="90"/>
        <end position="123"/>
    </location>
</feature>
<dbReference type="RefSeq" id="WP_137015417.1">
    <property type="nucleotide sequence ID" value="NZ_SZPX01000009.1"/>
</dbReference>
<protein>
    <recommendedName>
        <fullName evidence="4">Glycosyltransferase RgtA/B/C/D-like domain-containing protein</fullName>
    </recommendedName>
</protein>
<evidence type="ECO:0000313" key="3">
    <source>
        <dbReference type="Proteomes" id="UP000309561"/>
    </source>
</evidence>
<keyword evidence="1" id="KW-0812">Transmembrane</keyword>
<feature type="transmembrane region" description="Helical" evidence="1">
    <location>
        <begin position="285"/>
        <end position="304"/>
    </location>
</feature>
<keyword evidence="1" id="KW-1133">Transmembrane helix</keyword>
<reference evidence="2 3" key="1">
    <citation type="submission" date="2019-04" db="EMBL/GenBank/DDBJ databases">
        <title>Sulfurimonas crateris sp. nov. a facultative anaerobic sulfur-oxidizing chemolithautotrophic bacterium isolated from a terrestrial mud vulcano.</title>
        <authorList>
            <person name="Ratnikova N.M."/>
            <person name="Slobodkin A.I."/>
            <person name="Merkel A.Y."/>
            <person name="Novikov A."/>
            <person name="Bonch-Osmolovskaya E.A."/>
            <person name="Slobodkina G.B."/>
        </authorList>
    </citation>
    <scope>NUCLEOTIDE SEQUENCE [LARGE SCALE GENOMIC DNA]</scope>
    <source>
        <strain evidence="2 3">SN118</strain>
    </source>
</reference>
<dbReference type="Proteomes" id="UP000309561">
    <property type="component" value="Unassembled WGS sequence"/>
</dbReference>
<dbReference type="EMBL" id="SZPX01000009">
    <property type="protein sequence ID" value="TKI68307.1"/>
    <property type="molecule type" value="Genomic_DNA"/>
</dbReference>
<evidence type="ECO:0000313" key="2">
    <source>
        <dbReference type="EMBL" id="TKI68307.1"/>
    </source>
</evidence>
<comment type="caution">
    <text evidence="2">The sequence shown here is derived from an EMBL/GenBank/DDBJ whole genome shotgun (WGS) entry which is preliminary data.</text>
</comment>
<keyword evidence="3" id="KW-1185">Reference proteome</keyword>
<feature type="transmembrane region" description="Helical" evidence="1">
    <location>
        <begin position="60"/>
        <end position="78"/>
    </location>
</feature>
<keyword evidence="1" id="KW-0472">Membrane</keyword>
<feature type="transmembrane region" description="Helical" evidence="1">
    <location>
        <begin position="229"/>
        <end position="247"/>
    </location>
</feature>
<accession>A0A4U2Z2G4</accession>
<organism evidence="2 3">
    <name type="scientific">Sulfurimonas crateris</name>
    <dbReference type="NCBI Taxonomy" id="2574727"/>
    <lineage>
        <taxon>Bacteria</taxon>
        <taxon>Pseudomonadati</taxon>
        <taxon>Campylobacterota</taxon>
        <taxon>Epsilonproteobacteria</taxon>
        <taxon>Campylobacterales</taxon>
        <taxon>Sulfurimonadaceae</taxon>
        <taxon>Sulfurimonas</taxon>
    </lineage>
</organism>
<evidence type="ECO:0008006" key="4">
    <source>
        <dbReference type="Google" id="ProtNLM"/>
    </source>
</evidence>
<proteinExistence type="predicted"/>
<evidence type="ECO:0000256" key="1">
    <source>
        <dbReference type="SAM" id="Phobius"/>
    </source>
</evidence>
<feature type="transmembrane region" description="Helical" evidence="1">
    <location>
        <begin position="198"/>
        <end position="217"/>
    </location>
</feature>
<dbReference type="AlphaFoldDB" id="A0A4U2Z2G4"/>
<sequence>MSIRNIFFLIIGLDALWLALQIGELSISYNEAEILNGDFSFLQLLINSSIMLFGQNDFALRLPMILLHILSAILLYDISKNYIKVQRNRLWLLIIFILLPGVISSSIIVNSAGLVLFGLLLFVYIYENYSIKYSYILLLFYMLIDGGFSALFMGLLFYSLYKKDRKFLLFNLVMFLSSLSIYGIDTHGSPKGYFLDSIGIYAAIFSPIIFIYLFYTLYRRYLTKEFDMLWFVSTVALLFSLLLSFRQRVPIEYFAPYVILSLPLVAQTFEHSYRVRLSLFRRNYRLAFVISLVLLLINSSVVFFNKYLYYVIEEPKKHFSYKMHVAKELAQELKVMGIECINSDEKMSKRLEFYGVTKCNNYLLEEISADSTKEDSVTISYKNRAVYSANVTKIYTN</sequence>
<name>A0A4U2Z2G4_9BACT</name>
<feature type="transmembrane region" description="Helical" evidence="1">
    <location>
        <begin position="6"/>
        <end position="23"/>
    </location>
</feature>
<gene>
    <name evidence="2" type="ORF">FCU45_11425</name>
</gene>
<dbReference type="OrthoDB" id="5362731at2"/>
<feature type="transmembrane region" description="Helical" evidence="1">
    <location>
        <begin position="135"/>
        <end position="160"/>
    </location>
</feature>
<feature type="transmembrane region" description="Helical" evidence="1">
    <location>
        <begin position="167"/>
        <end position="186"/>
    </location>
</feature>